<dbReference type="HOGENOM" id="CLU_027149_0_1_1"/>
<comment type="caution">
    <text evidence="7">The sequence shown here is derived from an EMBL/GenBank/DDBJ whole genome shotgun (WGS) entry which is preliminary data.</text>
</comment>
<feature type="compositionally biased region" description="Polar residues" evidence="5">
    <location>
        <begin position="342"/>
        <end position="358"/>
    </location>
</feature>
<dbReference type="GO" id="GO:0005886">
    <property type="term" value="C:plasma membrane"/>
    <property type="evidence" value="ECO:0007669"/>
    <property type="project" value="TreeGrafter"/>
</dbReference>
<evidence type="ECO:0000256" key="3">
    <source>
        <dbReference type="ARBA" id="ARBA00022989"/>
    </source>
</evidence>
<dbReference type="InParanoid" id="A8N7I5"/>
<dbReference type="GO" id="GO:0004930">
    <property type="term" value="F:G protein-coupled receptor activity"/>
    <property type="evidence" value="ECO:0007669"/>
    <property type="project" value="TreeGrafter"/>
</dbReference>
<feature type="transmembrane region" description="Helical" evidence="6">
    <location>
        <begin position="37"/>
        <end position="58"/>
    </location>
</feature>
<evidence type="ECO:0000313" key="8">
    <source>
        <dbReference type="Proteomes" id="UP000001861"/>
    </source>
</evidence>
<feature type="transmembrane region" description="Helical" evidence="6">
    <location>
        <begin position="203"/>
        <end position="222"/>
    </location>
</feature>
<accession>A8N7I5</accession>
<feature type="transmembrane region" description="Helical" evidence="6">
    <location>
        <begin position="155"/>
        <end position="175"/>
    </location>
</feature>
<feature type="transmembrane region" description="Helical" evidence="6">
    <location>
        <begin position="79"/>
        <end position="102"/>
    </location>
</feature>
<evidence type="ECO:0000256" key="1">
    <source>
        <dbReference type="ARBA" id="ARBA00004141"/>
    </source>
</evidence>
<dbReference type="eggNOG" id="ENOG502SHFR">
    <property type="taxonomic scope" value="Eukaryota"/>
</dbReference>
<evidence type="ECO:0000256" key="6">
    <source>
        <dbReference type="SAM" id="Phobius"/>
    </source>
</evidence>
<feature type="transmembrane region" description="Helical" evidence="6">
    <location>
        <begin position="122"/>
        <end position="143"/>
    </location>
</feature>
<dbReference type="GeneID" id="6007236"/>
<keyword evidence="4 6" id="KW-0472">Membrane</keyword>
<dbReference type="Gene3D" id="1.20.1070.10">
    <property type="entry name" value="Rhodopsin 7-helix transmembrane proteins"/>
    <property type="match status" value="1"/>
</dbReference>
<feature type="transmembrane region" description="Helical" evidence="6">
    <location>
        <begin position="291"/>
        <end position="315"/>
    </location>
</feature>
<dbReference type="PANTHER" id="PTHR23112">
    <property type="entry name" value="G PROTEIN-COUPLED RECEPTOR 157-RELATED"/>
    <property type="match status" value="1"/>
</dbReference>
<dbReference type="AlphaFoldDB" id="A8N7I5"/>
<proteinExistence type="predicted"/>
<gene>
    <name evidence="7" type="ORF">CC1G_03328</name>
</gene>
<evidence type="ECO:0000256" key="4">
    <source>
        <dbReference type="ARBA" id="ARBA00023136"/>
    </source>
</evidence>
<dbReference type="Proteomes" id="UP000001861">
    <property type="component" value="Unassembled WGS sequence"/>
</dbReference>
<keyword evidence="2 6" id="KW-0812">Transmembrane</keyword>
<dbReference type="STRING" id="240176.A8N7I5"/>
<dbReference type="OrthoDB" id="100006at2759"/>
<dbReference type="EMBL" id="AACS02000003">
    <property type="protein sequence ID" value="EAU91160.2"/>
    <property type="molecule type" value="Genomic_DNA"/>
</dbReference>
<comment type="subcellular location">
    <subcellularLocation>
        <location evidence="1">Membrane</location>
        <topology evidence="1">Multi-pass membrane protein</topology>
    </subcellularLocation>
</comment>
<dbReference type="VEuPathDB" id="FungiDB:CC1G_03328"/>
<sequence>MSSTDGVVCSEADRLRASQDASQIHCLTRGESLGVMLIAETGVLSLLAVIYVFGIIIRNIFRRRRLSEEWKVFEEPTDLLLASLFAIDGIQAVGAIINVVWLHRGKVETGPFCEAQGIFKQYGEVGVAFNTILIALYTFIALWGGRKIRSMLKTAILVFLAWLAPLILVLIGNLTTQDFHGPVPLWCWITKRHPVWRIMGEYLWMWLGLAICILMYIPIYFWNRGNFVPQDKWWKVRVRSTRCSPIDSELRRKASIMLLYPLAYSIVVLPLSIIRWITFDREKKGYSEPTMATAATVLAGVLFASSGFLNVILYLRTRPDTALFGGRYREGPRLPSTVGGPRTSTWSAKPSRSISDSPASYICPDDRDSELDDFGRAPPSITR</sequence>
<dbReference type="GO" id="GO:0007189">
    <property type="term" value="P:adenylate cyclase-activating G protein-coupled receptor signaling pathway"/>
    <property type="evidence" value="ECO:0007669"/>
    <property type="project" value="TreeGrafter"/>
</dbReference>
<feature type="region of interest" description="Disordered" evidence="5">
    <location>
        <begin position="334"/>
        <end position="383"/>
    </location>
</feature>
<protein>
    <submittedName>
        <fullName evidence="7">Uncharacterized protein</fullName>
    </submittedName>
</protein>
<dbReference type="OMA" id="LNMIAYP"/>
<dbReference type="KEGG" id="cci:CC1G_03328"/>
<keyword evidence="8" id="KW-1185">Reference proteome</keyword>
<evidence type="ECO:0000256" key="2">
    <source>
        <dbReference type="ARBA" id="ARBA00022692"/>
    </source>
</evidence>
<dbReference type="SUPFAM" id="SSF81321">
    <property type="entry name" value="Family A G protein-coupled receptor-like"/>
    <property type="match status" value="1"/>
</dbReference>
<organism evidence="7 8">
    <name type="scientific">Coprinopsis cinerea (strain Okayama-7 / 130 / ATCC MYA-4618 / FGSC 9003)</name>
    <name type="common">Inky cap fungus</name>
    <name type="synonym">Hormographiella aspergillata</name>
    <dbReference type="NCBI Taxonomy" id="240176"/>
    <lineage>
        <taxon>Eukaryota</taxon>
        <taxon>Fungi</taxon>
        <taxon>Dikarya</taxon>
        <taxon>Basidiomycota</taxon>
        <taxon>Agaricomycotina</taxon>
        <taxon>Agaricomycetes</taxon>
        <taxon>Agaricomycetidae</taxon>
        <taxon>Agaricales</taxon>
        <taxon>Agaricineae</taxon>
        <taxon>Psathyrellaceae</taxon>
        <taxon>Coprinopsis</taxon>
    </lineage>
</organism>
<feature type="transmembrane region" description="Helical" evidence="6">
    <location>
        <begin position="258"/>
        <end position="279"/>
    </location>
</feature>
<name>A8N7I5_COPC7</name>
<reference evidence="7 8" key="1">
    <citation type="journal article" date="2010" name="Proc. Natl. Acad. Sci. U.S.A.">
        <title>Insights into evolution of multicellular fungi from the assembled chromosomes of the mushroom Coprinopsis cinerea (Coprinus cinereus).</title>
        <authorList>
            <person name="Stajich J.E."/>
            <person name="Wilke S.K."/>
            <person name="Ahren D."/>
            <person name="Au C.H."/>
            <person name="Birren B.W."/>
            <person name="Borodovsky M."/>
            <person name="Burns C."/>
            <person name="Canback B."/>
            <person name="Casselton L.A."/>
            <person name="Cheng C.K."/>
            <person name="Deng J."/>
            <person name="Dietrich F.S."/>
            <person name="Fargo D.C."/>
            <person name="Farman M.L."/>
            <person name="Gathman A.C."/>
            <person name="Goldberg J."/>
            <person name="Guigo R."/>
            <person name="Hoegger P.J."/>
            <person name="Hooker J.B."/>
            <person name="Huggins A."/>
            <person name="James T.Y."/>
            <person name="Kamada T."/>
            <person name="Kilaru S."/>
            <person name="Kodira C."/>
            <person name="Kues U."/>
            <person name="Kupfer D."/>
            <person name="Kwan H.S."/>
            <person name="Lomsadze A."/>
            <person name="Li W."/>
            <person name="Lilly W.W."/>
            <person name="Ma L.J."/>
            <person name="Mackey A.J."/>
            <person name="Manning G."/>
            <person name="Martin F."/>
            <person name="Muraguchi H."/>
            <person name="Natvig D.O."/>
            <person name="Palmerini H."/>
            <person name="Ramesh M.A."/>
            <person name="Rehmeyer C.J."/>
            <person name="Roe B.A."/>
            <person name="Shenoy N."/>
            <person name="Stanke M."/>
            <person name="Ter-Hovhannisyan V."/>
            <person name="Tunlid A."/>
            <person name="Velagapudi R."/>
            <person name="Vision T.J."/>
            <person name="Zeng Q."/>
            <person name="Zolan M.E."/>
            <person name="Pukkila P.J."/>
        </authorList>
    </citation>
    <scope>NUCLEOTIDE SEQUENCE [LARGE SCALE GENOMIC DNA]</scope>
    <source>
        <strain evidence="8">Okayama-7 / 130 / ATCC MYA-4618 / FGSC 9003</strain>
    </source>
</reference>
<dbReference type="PANTHER" id="PTHR23112:SF37">
    <property type="entry name" value="G PROTEIN-COUPLED RECEPTOR GPR1"/>
    <property type="match status" value="1"/>
</dbReference>
<keyword evidence="3 6" id="KW-1133">Transmembrane helix</keyword>
<dbReference type="RefSeq" id="XP_001830791.2">
    <property type="nucleotide sequence ID" value="XM_001830739.2"/>
</dbReference>
<evidence type="ECO:0000256" key="5">
    <source>
        <dbReference type="SAM" id="MobiDB-lite"/>
    </source>
</evidence>
<evidence type="ECO:0000313" key="7">
    <source>
        <dbReference type="EMBL" id="EAU91160.2"/>
    </source>
</evidence>